<evidence type="ECO:0000256" key="4">
    <source>
        <dbReference type="ARBA" id="ARBA00022741"/>
    </source>
</evidence>
<dbReference type="Pfam" id="PF07650">
    <property type="entry name" value="KH_2"/>
    <property type="match status" value="1"/>
</dbReference>
<evidence type="ECO:0000256" key="7">
    <source>
        <dbReference type="HAMAP-Rule" id="MF_00367"/>
    </source>
</evidence>
<feature type="binding site" evidence="7">
    <location>
        <begin position="18"/>
        <end position="25"/>
    </location>
    <ligand>
        <name>GTP</name>
        <dbReference type="ChEBI" id="CHEBI:37565"/>
    </ligand>
</feature>
<keyword evidence="4 7" id="KW-0547">Nucleotide-binding</keyword>
<dbReference type="GO" id="GO:0043024">
    <property type="term" value="F:ribosomal small subunit binding"/>
    <property type="evidence" value="ECO:0007669"/>
    <property type="project" value="TreeGrafter"/>
</dbReference>
<dbReference type="Gene3D" id="3.30.300.20">
    <property type="match status" value="1"/>
</dbReference>
<comment type="similarity">
    <text evidence="1 7 8">Belongs to the TRAFAC class TrmE-Era-EngA-EngB-Septin-like GTPase superfamily. Era GTPase family.</text>
</comment>
<dbReference type="Pfam" id="PF01926">
    <property type="entry name" value="MMR_HSR1"/>
    <property type="match status" value="1"/>
</dbReference>
<dbReference type="HAMAP" id="MF_00367">
    <property type="entry name" value="GTPase_Era"/>
    <property type="match status" value="1"/>
</dbReference>
<dbReference type="InterPro" id="IPR030388">
    <property type="entry name" value="G_ERA_dom"/>
</dbReference>
<keyword evidence="3 7" id="KW-0690">Ribosome biogenesis</keyword>
<feature type="binding site" evidence="7">
    <location>
        <begin position="132"/>
        <end position="135"/>
    </location>
    <ligand>
        <name>GTP</name>
        <dbReference type="ChEBI" id="CHEBI:37565"/>
    </ligand>
</feature>
<feature type="region of interest" description="G4" evidence="8">
    <location>
        <begin position="132"/>
        <end position="135"/>
    </location>
</feature>
<feature type="region of interest" description="G1" evidence="8">
    <location>
        <begin position="18"/>
        <end position="25"/>
    </location>
</feature>
<evidence type="ECO:0000256" key="6">
    <source>
        <dbReference type="ARBA" id="ARBA00023134"/>
    </source>
</evidence>
<dbReference type="PRINTS" id="PR00326">
    <property type="entry name" value="GTP1OBG"/>
</dbReference>
<dbReference type="PROSITE" id="PS51713">
    <property type="entry name" value="G_ERA"/>
    <property type="match status" value="1"/>
</dbReference>
<feature type="region of interest" description="G3" evidence="8">
    <location>
        <begin position="65"/>
        <end position="68"/>
    </location>
</feature>
<organism evidence="10 11">
    <name type="scientific">Chlorobium phaeovibrioides</name>
    <dbReference type="NCBI Taxonomy" id="1094"/>
    <lineage>
        <taxon>Bacteria</taxon>
        <taxon>Pseudomonadati</taxon>
        <taxon>Chlorobiota</taxon>
        <taxon>Chlorobiia</taxon>
        <taxon>Chlorobiales</taxon>
        <taxon>Chlorobiaceae</taxon>
        <taxon>Chlorobium/Pelodictyon group</taxon>
        <taxon>Chlorobium</taxon>
    </lineage>
</organism>
<dbReference type="PANTHER" id="PTHR42698">
    <property type="entry name" value="GTPASE ERA"/>
    <property type="match status" value="1"/>
</dbReference>
<keyword evidence="6 7" id="KW-0342">GTP-binding</keyword>
<dbReference type="CDD" id="cd04163">
    <property type="entry name" value="Era"/>
    <property type="match status" value="1"/>
</dbReference>
<accession>A0A5M8I591</accession>
<dbReference type="GO" id="GO:0000028">
    <property type="term" value="P:ribosomal small subunit assembly"/>
    <property type="evidence" value="ECO:0007669"/>
    <property type="project" value="TreeGrafter"/>
</dbReference>
<dbReference type="PANTHER" id="PTHR42698:SF1">
    <property type="entry name" value="GTPASE ERA, MITOCHONDRIAL"/>
    <property type="match status" value="1"/>
</dbReference>
<evidence type="ECO:0000256" key="5">
    <source>
        <dbReference type="ARBA" id="ARBA00022884"/>
    </source>
</evidence>
<dbReference type="InterPro" id="IPR015946">
    <property type="entry name" value="KH_dom-like_a/b"/>
</dbReference>
<keyword evidence="7" id="KW-0472">Membrane</keyword>
<feature type="binding site" evidence="7">
    <location>
        <begin position="65"/>
        <end position="69"/>
    </location>
    <ligand>
        <name>GTP</name>
        <dbReference type="ChEBI" id="CHEBI:37565"/>
    </ligand>
</feature>
<sequence length="308" mass="34837">MPASAAPSFSCGFTSIIGPPNAGKSTLLNALLDCKLSIVTHKPQTTRKKITGIYSDDSTQIIFLDTPGIMEPQQKLHEAMLKVTRDTLKDADAIIALLPFSKKNGPFDRAFAEELHRDWLKNSGKPLVAVFNKSDLVNAEQQKEAEAFIRREWNPAAILSISALNGKGLQELVDALRPYLPMHDPLYPEDALSTAPERFFASEIIREKIFLLYGREVPYSAEVVVDEFREQHENDPKRKDLIRCSIIVERDTQKQIIIGHKGQALKKLGQSARQEIEQLLGRPIFLELFVKVRPDWRKKQTLLKSYGY</sequence>
<dbReference type="GO" id="GO:0005829">
    <property type="term" value="C:cytosol"/>
    <property type="evidence" value="ECO:0007669"/>
    <property type="project" value="TreeGrafter"/>
</dbReference>
<comment type="subunit">
    <text evidence="7">Monomer.</text>
</comment>
<keyword evidence="5 7" id="KW-0694">RNA-binding</keyword>
<dbReference type="NCBIfam" id="TIGR00231">
    <property type="entry name" value="small_GTP"/>
    <property type="match status" value="1"/>
</dbReference>
<proteinExistence type="inferred from homology"/>
<name>A0A5M8I591_CHLPH</name>
<comment type="subcellular location">
    <subcellularLocation>
        <location evidence="7">Cytoplasm</location>
    </subcellularLocation>
    <subcellularLocation>
        <location evidence="7">Cell membrane</location>
        <topology evidence="7">Peripheral membrane protein</topology>
    </subcellularLocation>
</comment>
<dbReference type="Proteomes" id="UP000327458">
    <property type="component" value="Unassembled WGS sequence"/>
</dbReference>
<keyword evidence="7" id="KW-0699">rRNA-binding</keyword>
<dbReference type="GO" id="GO:0005525">
    <property type="term" value="F:GTP binding"/>
    <property type="evidence" value="ECO:0007669"/>
    <property type="project" value="UniProtKB-UniRule"/>
</dbReference>
<dbReference type="SUPFAM" id="SSF52540">
    <property type="entry name" value="P-loop containing nucleoside triphosphate hydrolases"/>
    <property type="match status" value="1"/>
</dbReference>
<dbReference type="NCBIfam" id="NF000908">
    <property type="entry name" value="PRK00089.1"/>
    <property type="match status" value="1"/>
</dbReference>
<dbReference type="InterPro" id="IPR004044">
    <property type="entry name" value="KH_dom_type_2"/>
</dbReference>
<comment type="function">
    <text evidence="7">An essential GTPase that binds both GDP and GTP, with rapid nucleotide exchange. Plays a role in 16S rRNA processing and 30S ribosomal subunit biogenesis and possibly also in cell cycle regulation and energy metabolism.</text>
</comment>
<feature type="region of interest" description="G5" evidence="8">
    <location>
        <begin position="161"/>
        <end position="163"/>
    </location>
</feature>
<dbReference type="InterPro" id="IPR006073">
    <property type="entry name" value="GTP-bd"/>
</dbReference>
<feature type="region of interest" description="G2" evidence="8">
    <location>
        <begin position="44"/>
        <end position="48"/>
    </location>
</feature>
<gene>
    <name evidence="7" type="primary">era</name>
    <name evidence="10" type="ORF">FP507_10460</name>
</gene>
<feature type="domain" description="Era-type G" evidence="9">
    <location>
        <begin position="10"/>
        <end position="182"/>
    </location>
</feature>
<dbReference type="InterPro" id="IPR005662">
    <property type="entry name" value="GTPase_Era-like"/>
</dbReference>
<protein>
    <recommendedName>
        <fullName evidence="2 7">GTPase Era</fullName>
    </recommendedName>
</protein>
<evidence type="ECO:0000256" key="8">
    <source>
        <dbReference type="PROSITE-ProRule" id="PRU01050"/>
    </source>
</evidence>
<dbReference type="GO" id="GO:0003924">
    <property type="term" value="F:GTPase activity"/>
    <property type="evidence" value="ECO:0007669"/>
    <property type="project" value="UniProtKB-UniRule"/>
</dbReference>
<comment type="caution">
    <text evidence="10">The sequence shown here is derived from an EMBL/GenBank/DDBJ whole genome shotgun (WGS) entry which is preliminary data.</text>
</comment>
<evidence type="ECO:0000256" key="2">
    <source>
        <dbReference type="ARBA" id="ARBA00020484"/>
    </source>
</evidence>
<dbReference type="GO" id="GO:0070181">
    <property type="term" value="F:small ribosomal subunit rRNA binding"/>
    <property type="evidence" value="ECO:0007669"/>
    <property type="project" value="UniProtKB-UniRule"/>
</dbReference>
<reference evidence="10 11" key="1">
    <citation type="submission" date="2019-07" db="EMBL/GenBank/DDBJ databases">
        <title>Draft genome Sequence of Chlorobium phaeovibrioides sp. strain PhvTcv-s14, from the Phylum Chlorobi.</title>
        <authorList>
            <person name="Babenko V."/>
            <person name="Boldyreva D."/>
            <person name="Kanygina A."/>
            <person name="Selezneva O."/>
            <person name="Akopiyan T."/>
            <person name="Lunina O."/>
        </authorList>
    </citation>
    <scope>NUCLEOTIDE SEQUENCE [LARGE SCALE GENOMIC DNA]</scope>
    <source>
        <strain evidence="10 11">GrTcv12</strain>
    </source>
</reference>
<dbReference type="SUPFAM" id="SSF54814">
    <property type="entry name" value="Prokaryotic type KH domain (KH-domain type II)"/>
    <property type="match status" value="1"/>
</dbReference>
<keyword evidence="7" id="KW-1003">Cell membrane</keyword>
<keyword evidence="7" id="KW-0963">Cytoplasm</keyword>
<dbReference type="GO" id="GO:0005886">
    <property type="term" value="C:plasma membrane"/>
    <property type="evidence" value="ECO:0007669"/>
    <property type="project" value="UniProtKB-SubCell"/>
</dbReference>
<dbReference type="EMBL" id="VMRG01000002">
    <property type="protein sequence ID" value="KAA6230656.1"/>
    <property type="molecule type" value="Genomic_DNA"/>
</dbReference>
<dbReference type="InterPro" id="IPR005225">
    <property type="entry name" value="Small_GTP-bd"/>
</dbReference>
<dbReference type="InterPro" id="IPR027417">
    <property type="entry name" value="P-loop_NTPase"/>
</dbReference>
<dbReference type="FunFam" id="3.30.300.20:FF:000003">
    <property type="entry name" value="GTPase Era"/>
    <property type="match status" value="1"/>
</dbReference>
<evidence type="ECO:0000259" key="9">
    <source>
        <dbReference type="PROSITE" id="PS51713"/>
    </source>
</evidence>
<dbReference type="NCBIfam" id="TIGR00436">
    <property type="entry name" value="era"/>
    <property type="match status" value="1"/>
</dbReference>
<evidence type="ECO:0000313" key="10">
    <source>
        <dbReference type="EMBL" id="KAA6230656.1"/>
    </source>
</evidence>
<evidence type="ECO:0000313" key="11">
    <source>
        <dbReference type="Proteomes" id="UP000327458"/>
    </source>
</evidence>
<evidence type="ECO:0000256" key="1">
    <source>
        <dbReference type="ARBA" id="ARBA00007921"/>
    </source>
</evidence>
<dbReference type="InterPro" id="IPR009019">
    <property type="entry name" value="KH_sf_prok-type"/>
</dbReference>
<dbReference type="Gene3D" id="3.40.50.300">
    <property type="entry name" value="P-loop containing nucleotide triphosphate hydrolases"/>
    <property type="match status" value="1"/>
</dbReference>
<dbReference type="AlphaFoldDB" id="A0A5M8I591"/>
<dbReference type="CDD" id="cd22534">
    <property type="entry name" value="KH-II_Era"/>
    <property type="match status" value="1"/>
</dbReference>
<evidence type="ECO:0000256" key="3">
    <source>
        <dbReference type="ARBA" id="ARBA00022517"/>
    </source>
</evidence>
<dbReference type="RefSeq" id="WP_151419761.1">
    <property type="nucleotide sequence ID" value="NZ_VMRG01000002.1"/>
</dbReference>